<dbReference type="STRING" id="1382798.PK35_09230"/>
<dbReference type="InterPro" id="IPR000326">
    <property type="entry name" value="PAP2/HPO"/>
</dbReference>
<keyword evidence="4" id="KW-1185">Reference proteome</keyword>
<dbReference type="Proteomes" id="UP000032361">
    <property type="component" value="Unassembled WGS sequence"/>
</dbReference>
<evidence type="ECO:0000259" key="2">
    <source>
        <dbReference type="SMART" id="SM00014"/>
    </source>
</evidence>
<dbReference type="PANTHER" id="PTHR14969:SF13">
    <property type="entry name" value="AT30094P"/>
    <property type="match status" value="1"/>
</dbReference>
<name>A0A0D7W212_9FLAO</name>
<dbReference type="CDD" id="cd03395">
    <property type="entry name" value="PAP2_like_4"/>
    <property type="match status" value="1"/>
</dbReference>
<evidence type="ECO:0000313" key="3">
    <source>
        <dbReference type="EMBL" id="KJD33126.1"/>
    </source>
</evidence>
<keyword evidence="1" id="KW-0812">Transmembrane</keyword>
<dbReference type="OrthoDB" id="9789113at2"/>
<dbReference type="PATRIC" id="fig|1382798.3.peg.3195"/>
<keyword evidence="1" id="KW-1133">Transmembrane helix</keyword>
<dbReference type="SMART" id="SM00014">
    <property type="entry name" value="acidPPc"/>
    <property type="match status" value="1"/>
</dbReference>
<dbReference type="SUPFAM" id="SSF48317">
    <property type="entry name" value="Acid phosphatase/Vanadium-dependent haloperoxidase"/>
    <property type="match status" value="1"/>
</dbReference>
<dbReference type="Pfam" id="PF01569">
    <property type="entry name" value="PAP2"/>
    <property type="match status" value="1"/>
</dbReference>
<proteinExistence type="predicted"/>
<comment type="caution">
    <text evidence="3">The sequence shown here is derived from an EMBL/GenBank/DDBJ whole genome shotgun (WGS) entry which is preliminary data.</text>
</comment>
<dbReference type="AlphaFoldDB" id="A0A0D7W212"/>
<feature type="transmembrane region" description="Helical" evidence="1">
    <location>
        <begin position="135"/>
        <end position="153"/>
    </location>
</feature>
<accession>A0A0D7W212</accession>
<protein>
    <submittedName>
        <fullName evidence="3">Phosphoesterase</fullName>
    </submittedName>
</protein>
<dbReference type="Gene3D" id="1.20.144.10">
    <property type="entry name" value="Phosphatidic acid phosphatase type 2/haloperoxidase"/>
    <property type="match status" value="2"/>
</dbReference>
<feature type="transmembrane region" description="Helical" evidence="1">
    <location>
        <begin position="56"/>
        <end position="75"/>
    </location>
</feature>
<organism evidence="3 4">
    <name type="scientific">Neotamlana nanhaiensis</name>
    <dbReference type="NCBI Taxonomy" id="1382798"/>
    <lineage>
        <taxon>Bacteria</taxon>
        <taxon>Pseudomonadati</taxon>
        <taxon>Bacteroidota</taxon>
        <taxon>Flavobacteriia</taxon>
        <taxon>Flavobacteriales</taxon>
        <taxon>Flavobacteriaceae</taxon>
        <taxon>Neotamlana</taxon>
    </lineage>
</organism>
<evidence type="ECO:0000256" key="1">
    <source>
        <dbReference type="SAM" id="Phobius"/>
    </source>
</evidence>
<dbReference type="RefSeq" id="WP_044626406.1">
    <property type="nucleotide sequence ID" value="NZ_JTDV01000005.1"/>
</dbReference>
<gene>
    <name evidence="3" type="ORF">PK35_09230</name>
</gene>
<feature type="transmembrane region" description="Helical" evidence="1">
    <location>
        <begin position="107"/>
        <end position="128"/>
    </location>
</feature>
<keyword evidence="1" id="KW-0472">Membrane</keyword>
<feature type="transmembrane region" description="Helical" evidence="1">
    <location>
        <begin position="26"/>
        <end position="49"/>
    </location>
</feature>
<reference evidence="3 4" key="1">
    <citation type="journal article" date="2015" name="Antonie Van Leeuwenhoek">
        <title>Tamlana nanhaiensis sp. nov., isolated from surface seawater collected from the South China Sea.</title>
        <authorList>
            <person name="Liu X."/>
            <person name="Lai Q."/>
            <person name="Du Y."/>
            <person name="Li G."/>
            <person name="Sun F."/>
            <person name="Shao Z."/>
        </authorList>
    </citation>
    <scope>NUCLEOTIDE SEQUENCE [LARGE SCALE GENOMIC DNA]</scope>
    <source>
        <strain evidence="3 4">FHC16</strain>
    </source>
</reference>
<evidence type="ECO:0000313" key="4">
    <source>
        <dbReference type="Proteomes" id="UP000032361"/>
    </source>
</evidence>
<sequence>MIEQLIEYDWEVFLFLNNLGSETWDGLWLVITNKLTFIPLYAVLLFLLYKKFGLKSLLIFVVVIALMITFTDQITNVFKRGFERLRPCRTEGVMEYMRMVAGYCGKYGFFSGHSSNSMAVAVFTGLLLKPYFKNLIFYLLFWSAMVAYSRIYVGVHFPLDILCGMTFGAISGFLFYKIALFLVQKYGTKTEAV</sequence>
<dbReference type="InterPro" id="IPR036938">
    <property type="entry name" value="PAP2/HPO_sf"/>
</dbReference>
<dbReference type="PANTHER" id="PTHR14969">
    <property type="entry name" value="SPHINGOSINE-1-PHOSPHATE PHOSPHOHYDROLASE"/>
    <property type="match status" value="1"/>
</dbReference>
<dbReference type="EMBL" id="JTDV01000005">
    <property type="protein sequence ID" value="KJD33126.1"/>
    <property type="molecule type" value="Genomic_DNA"/>
</dbReference>
<feature type="transmembrane region" description="Helical" evidence="1">
    <location>
        <begin position="159"/>
        <end position="183"/>
    </location>
</feature>
<feature type="domain" description="Phosphatidic acid phosphatase type 2/haloperoxidase" evidence="2">
    <location>
        <begin position="60"/>
        <end position="176"/>
    </location>
</feature>